<keyword evidence="3" id="KW-1185">Reference proteome</keyword>
<evidence type="ECO:0000313" key="2">
    <source>
        <dbReference type="EMBL" id="MFD1912285.1"/>
    </source>
</evidence>
<evidence type="ECO:0008006" key="4">
    <source>
        <dbReference type="Google" id="ProtNLM"/>
    </source>
</evidence>
<gene>
    <name evidence="2" type="ORF">ACFSGJ_08665</name>
</gene>
<evidence type="ECO:0000313" key="3">
    <source>
        <dbReference type="Proteomes" id="UP001597353"/>
    </source>
</evidence>
<keyword evidence="1" id="KW-0472">Membrane</keyword>
<organism evidence="2 3">
    <name type="scientific">Halodurantibacterium flavum</name>
    <dbReference type="NCBI Taxonomy" id="1382802"/>
    <lineage>
        <taxon>Bacteria</taxon>
        <taxon>Pseudomonadati</taxon>
        <taxon>Pseudomonadota</taxon>
        <taxon>Alphaproteobacteria</taxon>
        <taxon>Rhodobacterales</taxon>
        <taxon>Paracoccaceae</taxon>
        <taxon>Halodurantibacterium</taxon>
    </lineage>
</organism>
<proteinExistence type="predicted"/>
<accession>A0ABW4S3X0</accession>
<dbReference type="Proteomes" id="UP001597353">
    <property type="component" value="Unassembled WGS sequence"/>
</dbReference>
<dbReference type="RefSeq" id="WP_390260806.1">
    <property type="nucleotide sequence ID" value="NZ_JBHUGH010000006.1"/>
</dbReference>
<name>A0ABW4S3X0_9RHOB</name>
<dbReference type="EMBL" id="JBHUGH010000006">
    <property type="protein sequence ID" value="MFD1912285.1"/>
    <property type="molecule type" value="Genomic_DNA"/>
</dbReference>
<keyword evidence="1" id="KW-1133">Transmembrane helix</keyword>
<evidence type="ECO:0000256" key="1">
    <source>
        <dbReference type="SAM" id="Phobius"/>
    </source>
</evidence>
<protein>
    <recommendedName>
        <fullName evidence="4">Glyceraldehyde-3-phosphate dehydrogenase</fullName>
    </recommendedName>
</protein>
<reference evidence="3" key="1">
    <citation type="journal article" date="2019" name="Int. J. Syst. Evol. Microbiol.">
        <title>The Global Catalogue of Microorganisms (GCM) 10K type strain sequencing project: providing services to taxonomists for standard genome sequencing and annotation.</title>
        <authorList>
            <consortium name="The Broad Institute Genomics Platform"/>
            <consortium name="The Broad Institute Genome Sequencing Center for Infectious Disease"/>
            <person name="Wu L."/>
            <person name="Ma J."/>
        </authorList>
    </citation>
    <scope>NUCLEOTIDE SEQUENCE [LARGE SCALE GENOMIC DNA]</scope>
    <source>
        <strain evidence="3">CGMCC 4.7242</strain>
    </source>
</reference>
<feature type="transmembrane region" description="Helical" evidence="1">
    <location>
        <begin position="12"/>
        <end position="35"/>
    </location>
</feature>
<keyword evidence="1" id="KW-0812">Transmembrane</keyword>
<comment type="caution">
    <text evidence="2">The sequence shown here is derived from an EMBL/GenBank/DDBJ whole genome shotgun (WGS) entry which is preliminary data.</text>
</comment>
<sequence length="46" mass="4987">MSDRIALGVGSLAIVAIAADLILGTGGVMFALRWIDSFVEYLAFWR</sequence>